<proteinExistence type="predicted"/>
<protein>
    <recommendedName>
        <fullName evidence="1">Uroporphyrinogen decarboxylase (URO-D) domain-containing protein</fullName>
    </recommendedName>
</protein>
<dbReference type="InterPro" id="IPR038071">
    <property type="entry name" value="UROD/MetE-like_sf"/>
</dbReference>
<dbReference type="PANTHER" id="PTHR47099:SF1">
    <property type="entry name" value="METHYLCOBAMIDE:COM METHYLTRANSFERASE MTBA"/>
    <property type="match status" value="1"/>
</dbReference>
<sequence length="322" mass="36576">MNLSLSNSGHLQLELKLGNDILLTAQGFANSYYQRLDRDYTDEWGIPWKIVEYRTKNGTGRYTEISGSPLKDDKSIESYIPPDPTIESRYEPSKRLIEEFGSEYPIMGVIVCTIFEAAWALRGLDKLMMDFITNEELADKILDIPFGYHLYAGKKLASMGVDIIWTGDDVGGQQGMLISPEMWRKYLKPRMAKLYAELKSINPDLKIAYHSDGNIYPIIDELVEIGLDILNPVQPKCMDPHYLKKRYGKNLSFWGSIDIQETLPFGTPGQIEDEVKDRIKNMGPGGGFIISPTHHVQIDTSLGNFFAFWNAAEKYGKYPINI</sequence>
<comment type="caution">
    <text evidence="2">The sequence shown here is derived from an EMBL/GenBank/DDBJ whole genome shotgun (WGS) entry which is preliminary data.</text>
</comment>
<gene>
    <name evidence="2" type="ORF">S03H2_16569</name>
</gene>
<dbReference type="GO" id="GO:0004853">
    <property type="term" value="F:uroporphyrinogen decarboxylase activity"/>
    <property type="evidence" value="ECO:0007669"/>
    <property type="project" value="InterPro"/>
</dbReference>
<reference evidence="2" key="1">
    <citation type="journal article" date="2014" name="Front. Microbiol.">
        <title>High frequency of phylogenetically diverse reductive dehalogenase-homologous genes in deep subseafloor sedimentary metagenomes.</title>
        <authorList>
            <person name="Kawai M."/>
            <person name="Futagami T."/>
            <person name="Toyoda A."/>
            <person name="Takaki Y."/>
            <person name="Nishi S."/>
            <person name="Hori S."/>
            <person name="Arai W."/>
            <person name="Tsubouchi T."/>
            <person name="Morono Y."/>
            <person name="Uchiyama I."/>
            <person name="Ito T."/>
            <person name="Fujiyama A."/>
            <person name="Inagaki F."/>
            <person name="Takami H."/>
        </authorList>
    </citation>
    <scope>NUCLEOTIDE SEQUENCE</scope>
    <source>
        <strain evidence="2">Expedition CK06-06</strain>
    </source>
</reference>
<feature type="domain" description="Uroporphyrinogen decarboxylase (URO-D)" evidence="1">
    <location>
        <begin position="69"/>
        <end position="315"/>
    </location>
</feature>
<evidence type="ECO:0000259" key="1">
    <source>
        <dbReference type="Pfam" id="PF01208"/>
    </source>
</evidence>
<dbReference type="Gene3D" id="3.20.20.210">
    <property type="match status" value="1"/>
</dbReference>
<dbReference type="InterPro" id="IPR052024">
    <property type="entry name" value="Methanogen_methyltrans"/>
</dbReference>
<accession>X1GA66</accession>
<evidence type="ECO:0000313" key="2">
    <source>
        <dbReference type="EMBL" id="GAH41715.1"/>
    </source>
</evidence>
<name>X1GA66_9ZZZZ</name>
<dbReference type="SUPFAM" id="SSF51726">
    <property type="entry name" value="UROD/MetE-like"/>
    <property type="match status" value="1"/>
</dbReference>
<dbReference type="AlphaFoldDB" id="X1GA66"/>
<dbReference type="PANTHER" id="PTHR47099">
    <property type="entry name" value="METHYLCOBAMIDE:COM METHYLTRANSFERASE MTBA"/>
    <property type="match status" value="1"/>
</dbReference>
<dbReference type="Pfam" id="PF01208">
    <property type="entry name" value="URO-D"/>
    <property type="match status" value="1"/>
</dbReference>
<dbReference type="GO" id="GO:0006779">
    <property type="term" value="P:porphyrin-containing compound biosynthetic process"/>
    <property type="evidence" value="ECO:0007669"/>
    <property type="project" value="InterPro"/>
</dbReference>
<organism evidence="2">
    <name type="scientific">marine sediment metagenome</name>
    <dbReference type="NCBI Taxonomy" id="412755"/>
    <lineage>
        <taxon>unclassified sequences</taxon>
        <taxon>metagenomes</taxon>
        <taxon>ecological metagenomes</taxon>
    </lineage>
</organism>
<dbReference type="InterPro" id="IPR000257">
    <property type="entry name" value="Uroporphyrinogen_deCOase"/>
</dbReference>
<dbReference type="EMBL" id="BARU01008474">
    <property type="protein sequence ID" value="GAH41715.1"/>
    <property type="molecule type" value="Genomic_DNA"/>
</dbReference>